<reference evidence="1 2" key="1">
    <citation type="submission" date="2018-03" db="EMBL/GenBank/DDBJ databases">
        <title>Aerobic endospore-forming bacteria genome sequencing and assembly.</title>
        <authorList>
            <person name="Cavalcante D.A."/>
            <person name="Driks A."/>
            <person name="Putonti C."/>
            <person name="De-Souza M.T."/>
        </authorList>
    </citation>
    <scope>NUCLEOTIDE SEQUENCE [LARGE SCALE GENOMIC DNA]</scope>
    <source>
        <strain evidence="1 2">SDF0037</strain>
    </source>
</reference>
<dbReference type="AlphaFoldDB" id="A0A544UAM9"/>
<evidence type="ECO:0000313" key="1">
    <source>
        <dbReference type="EMBL" id="TQR29294.1"/>
    </source>
</evidence>
<proteinExistence type="predicted"/>
<dbReference type="EMBL" id="SADV01000019">
    <property type="protein sequence ID" value="TQR29294.1"/>
    <property type="molecule type" value="Genomic_DNA"/>
</dbReference>
<dbReference type="OrthoDB" id="2922920at2"/>
<accession>A0A544UAM9</accession>
<organism evidence="1 2">
    <name type="scientific">Lysinibacillus sphaericus</name>
    <name type="common">Bacillus sphaericus</name>
    <dbReference type="NCBI Taxonomy" id="1421"/>
    <lineage>
        <taxon>Bacteria</taxon>
        <taxon>Bacillati</taxon>
        <taxon>Bacillota</taxon>
        <taxon>Bacilli</taxon>
        <taxon>Bacillales</taxon>
        <taxon>Bacillaceae</taxon>
        <taxon>Lysinibacillus</taxon>
    </lineage>
</organism>
<protein>
    <submittedName>
        <fullName evidence="1">Exosporium protein C</fullName>
    </submittedName>
</protein>
<comment type="caution">
    <text evidence="1">The sequence shown here is derived from an EMBL/GenBank/DDBJ whole genome shotgun (WGS) entry which is preliminary data.</text>
</comment>
<sequence>MVQILDYQATEPLSTFNPATAFPIPQAPFKILLASIQINIPGTASRNNSVELLASIGVAGVTDISQIVFRVFRNGKEIYNTQDGVESAGSEQNYIFTFQAIDSNLIAGANFYQVFAENITPNTQANIVGPISFSGLAIKS</sequence>
<gene>
    <name evidence="1" type="ORF">C7Y47_18270</name>
</gene>
<name>A0A544UAM9_LYSSH</name>
<dbReference type="Proteomes" id="UP000317944">
    <property type="component" value="Unassembled WGS sequence"/>
</dbReference>
<dbReference type="RefSeq" id="WP_142510051.1">
    <property type="nucleotide sequence ID" value="NZ_SADV01000019.1"/>
</dbReference>
<evidence type="ECO:0000313" key="2">
    <source>
        <dbReference type="Proteomes" id="UP000317944"/>
    </source>
</evidence>